<feature type="coiled-coil region" evidence="1">
    <location>
        <begin position="79"/>
        <end position="106"/>
    </location>
</feature>
<reference evidence="2 3" key="1">
    <citation type="journal article" date="2024" name="Commun. Biol.">
        <title>Comparative genomic analysis of thermophilic fungi reveals convergent evolutionary adaptations and gene losses.</title>
        <authorList>
            <person name="Steindorff A.S."/>
            <person name="Aguilar-Pontes M.V."/>
            <person name="Robinson A.J."/>
            <person name="Andreopoulos B."/>
            <person name="LaButti K."/>
            <person name="Kuo A."/>
            <person name="Mondo S."/>
            <person name="Riley R."/>
            <person name="Otillar R."/>
            <person name="Haridas S."/>
            <person name="Lipzen A."/>
            <person name="Grimwood J."/>
            <person name="Schmutz J."/>
            <person name="Clum A."/>
            <person name="Reid I.D."/>
            <person name="Moisan M.C."/>
            <person name="Butler G."/>
            <person name="Nguyen T.T.M."/>
            <person name="Dewar K."/>
            <person name="Conant G."/>
            <person name="Drula E."/>
            <person name="Henrissat B."/>
            <person name="Hansel C."/>
            <person name="Singer S."/>
            <person name="Hutchinson M.I."/>
            <person name="de Vries R.P."/>
            <person name="Natvig D.O."/>
            <person name="Powell A.J."/>
            <person name="Tsang A."/>
            <person name="Grigoriev I.V."/>
        </authorList>
    </citation>
    <scope>NUCLEOTIDE SEQUENCE [LARGE SCALE GENOMIC DNA]</scope>
    <source>
        <strain evidence="2 3">ATCC 24622</strain>
    </source>
</reference>
<keyword evidence="3" id="KW-1185">Reference proteome</keyword>
<evidence type="ECO:0000256" key="1">
    <source>
        <dbReference type="SAM" id="Coils"/>
    </source>
</evidence>
<sequence length="143" mass="15964">MAPLKAWKTHRQASGLAGALPVPPSAYSLNEEWRIFYNDATLGAGTGTVYHSWGVYPRWAWLQNMAVEITCLWQAFETVRNAQRVLEQKEAAAKELTAKLRTEMLEKLVAQQTGLPAAEALNRHYPAIAQFNPQFLRLLVAAG</sequence>
<evidence type="ECO:0000313" key="2">
    <source>
        <dbReference type="EMBL" id="KAL1845027.1"/>
    </source>
</evidence>
<proteinExistence type="predicted"/>
<evidence type="ECO:0000313" key="3">
    <source>
        <dbReference type="Proteomes" id="UP001586593"/>
    </source>
</evidence>
<gene>
    <name evidence="2" type="ORF">VTK73DRAFT_1312</name>
</gene>
<comment type="caution">
    <text evidence="2">The sequence shown here is derived from an EMBL/GenBank/DDBJ whole genome shotgun (WGS) entry which is preliminary data.</text>
</comment>
<dbReference type="EMBL" id="JAZHXJ010001312">
    <property type="protein sequence ID" value="KAL1845027.1"/>
    <property type="molecule type" value="Genomic_DNA"/>
</dbReference>
<accession>A0ABR3VTL6</accession>
<protein>
    <submittedName>
        <fullName evidence="2">Uncharacterized protein</fullName>
    </submittedName>
</protein>
<keyword evidence="1" id="KW-0175">Coiled coil</keyword>
<dbReference type="Proteomes" id="UP001586593">
    <property type="component" value="Unassembled WGS sequence"/>
</dbReference>
<organism evidence="2 3">
    <name type="scientific">Phialemonium thermophilum</name>
    <dbReference type="NCBI Taxonomy" id="223376"/>
    <lineage>
        <taxon>Eukaryota</taxon>
        <taxon>Fungi</taxon>
        <taxon>Dikarya</taxon>
        <taxon>Ascomycota</taxon>
        <taxon>Pezizomycotina</taxon>
        <taxon>Sordariomycetes</taxon>
        <taxon>Sordariomycetidae</taxon>
        <taxon>Cephalothecales</taxon>
        <taxon>Cephalothecaceae</taxon>
        <taxon>Phialemonium</taxon>
    </lineage>
</organism>
<name>A0ABR3VTL6_9PEZI</name>